<dbReference type="AlphaFoldDB" id="A0A0L6U811"/>
<proteinExistence type="predicted"/>
<name>A0A0L6U811_9BASI</name>
<gene>
    <name evidence="2" type="ORF">VP01_972g1</name>
</gene>
<reference evidence="2 3" key="1">
    <citation type="submission" date="2015-08" db="EMBL/GenBank/DDBJ databases">
        <title>Next Generation Sequencing and Analysis of the Genome of Puccinia sorghi L Schw, the Causal Agent of Maize Common Rust.</title>
        <authorList>
            <person name="Rochi L."/>
            <person name="Burguener G."/>
            <person name="Darino M."/>
            <person name="Turjanski A."/>
            <person name="Kreff E."/>
            <person name="Dieguez M.J."/>
            <person name="Sacco F."/>
        </authorList>
    </citation>
    <scope>NUCLEOTIDE SEQUENCE [LARGE SCALE GENOMIC DNA]</scope>
    <source>
        <strain evidence="2 3">RO10H11247</strain>
    </source>
</reference>
<dbReference type="VEuPathDB" id="FungiDB:VP01_972g1"/>
<feature type="coiled-coil region" evidence="1">
    <location>
        <begin position="117"/>
        <end position="144"/>
    </location>
</feature>
<protein>
    <submittedName>
        <fullName evidence="2">Uncharacterized protein</fullName>
    </submittedName>
</protein>
<comment type="caution">
    <text evidence="2">The sequence shown here is derived from an EMBL/GenBank/DDBJ whole genome shotgun (WGS) entry which is preliminary data.</text>
</comment>
<evidence type="ECO:0000313" key="3">
    <source>
        <dbReference type="Proteomes" id="UP000037035"/>
    </source>
</evidence>
<dbReference type="EMBL" id="LAVV01015414">
    <property type="protein sequence ID" value="KNZ43900.1"/>
    <property type="molecule type" value="Genomic_DNA"/>
</dbReference>
<sequence>MTSISQLNLVVIDLILCDEFMKFQDQITRQIKFLGHFKEIHFTRANWMKIKHFNNELKPFNLLTKEMEGDGPTGAFVLVYYFQKIKDLKKKEESGDQENAFHPIFCDNCCPEETQQAKSLLEMLNKQEASLKRIQDDIKLLEKQDQLQRIKIAINMVEVILLILTSYTYPDINLCLSLYYRKIPGHSLSYHPWKKNT</sequence>
<keyword evidence="3" id="KW-1185">Reference proteome</keyword>
<organism evidence="2 3">
    <name type="scientific">Puccinia sorghi</name>
    <dbReference type="NCBI Taxonomy" id="27349"/>
    <lineage>
        <taxon>Eukaryota</taxon>
        <taxon>Fungi</taxon>
        <taxon>Dikarya</taxon>
        <taxon>Basidiomycota</taxon>
        <taxon>Pucciniomycotina</taxon>
        <taxon>Pucciniomycetes</taxon>
        <taxon>Pucciniales</taxon>
        <taxon>Pucciniaceae</taxon>
        <taxon>Puccinia</taxon>
    </lineage>
</organism>
<evidence type="ECO:0000313" key="2">
    <source>
        <dbReference type="EMBL" id="KNZ43900.1"/>
    </source>
</evidence>
<dbReference type="Proteomes" id="UP000037035">
    <property type="component" value="Unassembled WGS sequence"/>
</dbReference>
<keyword evidence="1" id="KW-0175">Coiled coil</keyword>
<accession>A0A0L6U811</accession>
<evidence type="ECO:0000256" key="1">
    <source>
        <dbReference type="SAM" id="Coils"/>
    </source>
</evidence>